<keyword evidence="4" id="KW-1185">Reference proteome</keyword>
<evidence type="ECO:0000256" key="1">
    <source>
        <dbReference type="ARBA" id="ARBA00006801"/>
    </source>
</evidence>
<dbReference type="AlphaFoldDB" id="A0AAE0F519"/>
<evidence type="ECO:0000259" key="2">
    <source>
        <dbReference type="PROSITE" id="PS51184"/>
    </source>
</evidence>
<name>A0AAE0F519_9CHLO</name>
<dbReference type="InterPro" id="IPR041667">
    <property type="entry name" value="Cupin_8"/>
</dbReference>
<dbReference type="InterPro" id="IPR014710">
    <property type="entry name" value="RmlC-like_jellyroll"/>
</dbReference>
<dbReference type="SUPFAM" id="SSF51197">
    <property type="entry name" value="Clavaminate synthase-like"/>
    <property type="match status" value="1"/>
</dbReference>
<dbReference type="PROSITE" id="PS51184">
    <property type="entry name" value="JMJC"/>
    <property type="match status" value="1"/>
</dbReference>
<accession>A0AAE0F519</accession>
<evidence type="ECO:0000313" key="3">
    <source>
        <dbReference type="EMBL" id="KAK3251632.1"/>
    </source>
</evidence>
<proteinExistence type="inferred from homology"/>
<comment type="caution">
    <text evidence="3">The sequence shown here is derived from an EMBL/GenBank/DDBJ whole genome shotgun (WGS) entry which is preliminary data.</text>
</comment>
<feature type="domain" description="JmjC" evidence="2">
    <location>
        <begin position="565"/>
        <end position="696"/>
    </location>
</feature>
<organism evidence="3 4">
    <name type="scientific">Cymbomonas tetramitiformis</name>
    <dbReference type="NCBI Taxonomy" id="36881"/>
    <lineage>
        <taxon>Eukaryota</taxon>
        <taxon>Viridiplantae</taxon>
        <taxon>Chlorophyta</taxon>
        <taxon>Pyramimonadophyceae</taxon>
        <taxon>Pyramimonadales</taxon>
        <taxon>Pyramimonadaceae</taxon>
        <taxon>Cymbomonas</taxon>
    </lineage>
</organism>
<dbReference type="EMBL" id="LGRX02025926">
    <property type="protein sequence ID" value="KAK3251632.1"/>
    <property type="molecule type" value="Genomic_DNA"/>
</dbReference>
<dbReference type="Proteomes" id="UP001190700">
    <property type="component" value="Unassembled WGS sequence"/>
</dbReference>
<gene>
    <name evidence="3" type="ORF">CYMTET_39034</name>
</gene>
<evidence type="ECO:0000313" key="4">
    <source>
        <dbReference type="Proteomes" id="UP001190700"/>
    </source>
</evidence>
<sequence>MIRIPCLRAWGIGQAPYRSTHADSEQLKLRSSTSSDARGFSLSEAVESGVVLPLGKVTPLREDRSLANESSLEKVTAPWESVVLAMLRVYRSALGRRLIGVYLRGSLPRGFAVEKVSDVDMIAYAFDDSGSGVRPSRGRRLSEPSLDSALQTINEFIDNKTVQKNFPFCKKLEMRVVLVDPDTRLGSSLHQHLHYMREEPDQIPPVIPSNIPHAFVLATQAVTLWGVDIPALLPPASSRFTPTTLQNLSADLDRANQAGLAGDLSQRRKAALWGLRRCLRAAGEVAALAGMGYTRDLYWCLAGGSEVCPAAAEDLLQALLWILGERPMAALEDIAAAERCATSLSARLAPFQEDPVLPTGEAAPAPAQPSARAVQGWAAALSGVDLEAGAAKGPRRSLARANIRGQVASYEWAQGNQRRLACQELKRARGGQGMTSVGPMVLIGAADAWPACSRWSLSSLVRREGPWRGMVRVSNSSDFIFCQEHHIDVLRGIFEPPSWRCDMTLAEFAMCIQRSSSFVQRGLRFYLQAGLNDALLQDINVQAAPFSIIGDAASSTQSAAAGRKSDRPLLETDAAADGAAMTQSPRMWISPEGTVSPLHYDSSASFLTQVRGRKKLVFYSPAALSSLYPYPDDHPLRRRCQVDITQAEGALLPLSESVEGLEVELAPGDVLFFPPRWAHYTESLDFSISVTCRFQA</sequence>
<dbReference type="PANTHER" id="PTHR12461:SF105">
    <property type="entry name" value="HYPOXIA-INDUCIBLE FACTOR 1-ALPHA INHIBITOR"/>
    <property type="match status" value="1"/>
</dbReference>
<dbReference type="Gene3D" id="2.60.120.10">
    <property type="entry name" value="Jelly Rolls"/>
    <property type="match status" value="1"/>
</dbReference>
<dbReference type="SMART" id="SM00558">
    <property type="entry name" value="JmjC"/>
    <property type="match status" value="1"/>
</dbReference>
<dbReference type="PANTHER" id="PTHR12461">
    <property type="entry name" value="HYPOXIA-INDUCIBLE FACTOR 1 ALPHA INHIBITOR-RELATED"/>
    <property type="match status" value="1"/>
</dbReference>
<comment type="similarity">
    <text evidence="1">Belongs to the JARID1 histone demethylase family.</text>
</comment>
<protein>
    <recommendedName>
        <fullName evidence="2">JmjC domain-containing protein</fullName>
    </recommendedName>
</protein>
<reference evidence="3 4" key="1">
    <citation type="journal article" date="2015" name="Genome Biol. Evol.">
        <title>Comparative Genomics of a Bacterivorous Green Alga Reveals Evolutionary Causalities and Consequences of Phago-Mixotrophic Mode of Nutrition.</title>
        <authorList>
            <person name="Burns J.A."/>
            <person name="Paasch A."/>
            <person name="Narechania A."/>
            <person name="Kim E."/>
        </authorList>
    </citation>
    <scope>NUCLEOTIDE SEQUENCE [LARGE SCALE GENOMIC DNA]</scope>
    <source>
        <strain evidence="3 4">PLY_AMNH</strain>
    </source>
</reference>
<dbReference type="Pfam" id="PF13621">
    <property type="entry name" value="Cupin_8"/>
    <property type="match status" value="1"/>
</dbReference>
<dbReference type="InterPro" id="IPR003347">
    <property type="entry name" value="JmjC_dom"/>
</dbReference>